<dbReference type="InterPro" id="IPR022641">
    <property type="entry name" value="CheR_N"/>
</dbReference>
<accession>A0A517MI98</accession>
<comment type="catalytic activity">
    <reaction evidence="1">
        <text>L-glutamyl-[protein] + S-adenosyl-L-methionine = [protein]-L-glutamate 5-O-methyl ester + S-adenosyl-L-homocysteine</text>
        <dbReference type="Rhea" id="RHEA:24452"/>
        <dbReference type="Rhea" id="RHEA-COMP:10208"/>
        <dbReference type="Rhea" id="RHEA-COMP:10311"/>
        <dbReference type="ChEBI" id="CHEBI:29973"/>
        <dbReference type="ChEBI" id="CHEBI:57856"/>
        <dbReference type="ChEBI" id="CHEBI:59789"/>
        <dbReference type="ChEBI" id="CHEBI:82795"/>
        <dbReference type="EC" id="2.1.1.80"/>
    </reaction>
</comment>
<dbReference type="InterPro" id="IPR022642">
    <property type="entry name" value="CheR_C"/>
</dbReference>
<reference evidence="7 8" key="1">
    <citation type="submission" date="2019-02" db="EMBL/GenBank/DDBJ databases">
        <title>Deep-cultivation of Planctomycetes and their phenomic and genomic characterization uncovers novel biology.</title>
        <authorList>
            <person name="Wiegand S."/>
            <person name="Jogler M."/>
            <person name="Boedeker C."/>
            <person name="Pinto D."/>
            <person name="Vollmers J."/>
            <person name="Rivas-Marin E."/>
            <person name="Kohn T."/>
            <person name="Peeters S.H."/>
            <person name="Heuer A."/>
            <person name="Rast P."/>
            <person name="Oberbeckmann S."/>
            <person name="Bunk B."/>
            <person name="Jeske O."/>
            <person name="Meyerdierks A."/>
            <person name="Storesund J.E."/>
            <person name="Kallscheuer N."/>
            <person name="Luecker S."/>
            <person name="Lage O.M."/>
            <person name="Pohl T."/>
            <person name="Merkel B.J."/>
            <person name="Hornburger P."/>
            <person name="Mueller R.-W."/>
            <person name="Bruemmer F."/>
            <person name="Labrenz M."/>
            <person name="Spormann A.M."/>
            <person name="Op den Camp H."/>
            <person name="Overmann J."/>
            <person name="Amann R."/>
            <person name="Jetten M.S.M."/>
            <person name="Mascher T."/>
            <person name="Medema M.H."/>
            <person name="Devos D.P."/>
            <person name="Kaster A.-K."/>
            <person name="Ovreas L."/>
            <person name="Rohde M."/>
            <person name="Galperin M.Y."/>
            <person name="Jogler C."/>
        </authorList>
    </citation>
    <scope>NUCLEOTIDE SEQUENCE [LARGE SCALE GENOMIC DNA]</scope>
    <source>
        <strain evidence="7 8">FF011L</strain>
    </source>
</reference>
<evidence type="ECO:0000256" key="5">
    <source>
        <dbReference type="ARBA" id="ARBA00022691"/>
    </source>
</evidence>
<gene>
    <name evidence="7" type="primary">cheR</name>
    <name evidence="7" type="ORF">FF011L_33730</name>
</gene>
<name>A0A517MI98_9BACT</name>
<dbReference type="Gene3D" id="1.10.155.10">
    <property type="entry name" value="Chemotaxis receptor methyltransferase CheR, N-terminal domain"/>
    <property type="match status" value="1"/>
</dbReference>
<dbReference type="Pfam" id="PF01739">
    <property type="entry name" value="CheR"/>
    <property type="match status" value="1"/>
</dbReference>
<organism evidence="7 8">
    <name type="scientific">Roseimaritima multifibrata</name>
    <dbReference type="NCBI Taxonomy" id="1930274"/>
    <lineage>
        <taxon>Bacteria</taxon>
        <taxon>Pseudomonadati</taxon>
        <taxon>Planctomycetota</taxon>
        <taxon>Planctomycetia</taxon>
        <taxon>Pirellulales</taxon>
        <taxon>Pirellulaceae</taxon>
        <taxon>Roseimaritima</taxon>
    </lineage>
</organism>
<dbReference type="AlphaFoldDB" id="A0A517MI98"/>
<dbReference type="PANTHER" id="PTHR24422:SF26">
    <property type="entry name" value="CHEMOTAXIS PROTEIN METHYLTRANSFERASE"/>
    <property type="match status" value="1"/>
</dbReference>
<dbReference type="Gene3D" id="3.40.50.150">
    <property type="entry name" value="Vaccinia Virus protein VP39"/>
    <property type="match status" value="1"/>
</dbReference>
<keyword evidence="4 7" id="KW-0808">Transferase</keyword>
<dbReference type="PANTHER" id="PTHR24422">
    <property type="entry name" value="CHEMOTAXIS PROTEIN METHYLTRANSFERASE"/>
    <property type="match status" value="1"/>
</dbReference>
<sequence length="292" mass="33694">MGLPRLNSQQFDRFHDFIYKKSGIHIDKNKITLLSNRIRRRVNAGGYDDFDDYYRVLTSTAGADELAGFLDAITTNETYFFRTQKQFDWLASDWLSEQIARHRAGERKRQLRIWSAGCSNGSEPYSIAICLAENLFRLRDWSLEVVGTDISAEMLNMARKGSFNARAIEEVPEQQQRRYFHPPTENNQRQVRDSIKKLVKFQQHNLMVPLAESSFDCIFIRNVLIYFDRESKQKVVDNLLNALAFGGYLVVGPSEGIYEMLGGLERVSPLIYKKVTATSRTRPTTETRGRNS</sequence>
<feature type="domain" description="CheR-type methyltransferase" evidence="6">
    <location>
        <begin position="1"/>
        <end position="277"/>
    </location>
</feature>
<dbReference type="SUPFAM" id="SSF53335">
    <property type="entry name" value="S-adenosyl-L-methionine-dependent methyltransferases"/>
    <property type="match status" value="1"/>
</dbReference>
<keyword evidence="5" id="KW-0949">S-adenosyl-L-methionine</keyword>
<dbReference type="PRINTS" id="PR00996">
    <property type="entry name" value="CHERMTFRASE"/>
</dbReference>
<dbReference type="InterPro" id="IPR026024">
    <property type="entry name" value="Chemotaxis_MeTrfase_CheR"/>
</dbReference>
<evidence type="ECO:0000259" key="6">
    <source>
        <dbReference type="PROSITE" id="PS50123"/>
    </source>
</evidence>
<keyword evidence="3 7" id="KW-0489">Methyltransferase</keyword>
<dbReference type="EC" id="2.1.1.80" evidence="2"/>
<dbReference type="PIRSF" id="PIRSF000410">
    <property type="entry name" value="CheR"/>
    <property type="match status" value="1"/>
</dbReference>
<evidence type="ECO:0000256" key="2">
    <source>
        <dbReference type="ARBA" id="ARBA00012534"/>
    </source>
</evidence>
<dbReference type="InterPro" id="IPR050903">
    <property type="entry name" value="Bact_Chemotaxis_MeTrfase"/>
</dbReference>
<protein>
    <recommendedName>
        <fullName evidence="2">protein-glutamate O-methyltransferase</fullName>
        <ecNumber evidence="2">2.1.1.80</ecNumber>
    </recommendedName>
</protein>
<dbReference type="KEGG" id="rml:FF011L_33730"/>
<evidence type="ECO:0000256" key="1">
    <source>
        <dbReference type="ARBA" id="ARBA00001541"/>
    </source>
</evidence>
<dbReference type="InterPro" id="IPR029063">
    <property type="entry name" value="SAM-dependent_MTases_sf"/>
</dbReference>
<dbReference type="InterPro" id="IPR000780">
    <property type="entry name" value="CheR_MeTrfase"/>
</dbReference>
<evidence type="ECO:0000313" key="8">
    <source>
        <dbReference type="Proteomes" id="UP000320672"/>
    </source>
</evidence>
<dbReference type="Proteomes" id="UP000320672">
    <property type="component" value="Chromosome"/>
</dbReference>
<dbReference type="SMART" id="SM00138">
    <property type="entry name" value="MeTrc"/>
    <property type="match status" value="1"/>
</dbReference>
<dbReference type="SUPFAM" id="SSF47757">
    <property type="entry name" value="Chemotaxis receptor methyltransferase CheR, N-terminal domain"/>
    <property type="match status" value="1"/>
</dbReference>
<proteinExistence type="predicted"/>
<dbReference type="EMBL" id="CP036262">
    <property type="protein sequence ID" value="QDS94594.1"/>
    <property type="molecule type" value="Genomic_DNA"/>
</dbReference>
<keyword evidence="8" id="KW-1185">Reference proteome</keyword>
<dbReference type="GO" id="GO:0008983">
    <property type="term" value="F:protein-glutamate O-methyltransferase activity"/>
    <property type="evidence" value="ECO:0007669"/>
    <property type="project" value="UniProtKB-EC"/>
</dbReference>
<dbReference type="InterPro" id="IPR036804">
    <property type="entry name" value="CheR_N_sf"/>
</dbReference>
<dbReference type="GO" id="GO:0032259">
    <property type="term" value="P:methylation"/>
    <property type="evidence" value="ECO:0007669"/>
    <property type="project" value="UniProtKB-KW"/>
</dbReference>
<evidence type="ECO:0000256" key="4">
    <source>
        <dbReference type="ARBA" id="ARBA00022679"/>
    </source>
</evidence>
<dbReference type="Pfam" id="PF03705">
    <property type="entry name" value="CheR_N"/>
    <property type="match status" value="1"/>
</dbReference>
<dbReference type="PROSITE" id="PS50123">
    <property type="entry name" value="CHER"/>
    <property type="match status" value="1"/>
</dbReference>
<evidence type="ECO:0000313" key="7">
    <source>
        <dbReference type="EMBL" id="QDS94594.1"/>
    </source>
</evidence>
<evidence type="ECO:0000256" key="3">
    <source>
        <dbReference type="ARBA" id="ARBA00022603"/>
    </source>
</evidence>